<evidence type="ECO:0000313" key="1">
    <source>
        <dbReference type="EMBL" id="SFI37072.1"/>
    </source>
</evidence>
<sequence>MNSETLFQYSFQPPQVFVATTVDLKLVIENPVTGTPVFFAGGPDGDEIDITFPVGSGNTDLVNALTFTATSLTEGFTCALDAGGTYFAVKSPIGTTVQPGERIEINFVNVVINGATTSPPAAASVLIQEYIGSESGNISVNIDKLPAQLGIIAWLDPLIVGLNQPSTLYWQSMGGIGVEISGFPSGSGAEKFPVAGQPPYADSCKVTIASTTIPQRTYTAKVYTGDNQHRETTVTLTQQPPLILSYDADKGAKIGAADTVVLSWRSLYGSSTAISTPAAIINNPDSPVQVHPGNDLVEAYRGNFGNMPATANYPLTVNGYLNPATAPMSFEISPVGLAYFKFGTMNNEGMLSGVKVQTDPADWGATELQLSNELNTFAIYQPGGATSLFYLGSGDTTHPQIQYFEAESKGSGQYELTWVTANVSTLVLNPGTIQITGERIQRGSQIVTLTTSETYTLTGTAANGQTIVSLLNIETNADAARIATPEAVMTDPNCTITIAPLGPIPNRYLNPSNQNRQDATDVIAQLTFGDLWRMPPFRINQSTVRLDVQGAVPGGGRNWQVQINGVNGASTIAAAIIQGNLANASTQARQTYVASRARAALVASLNGGQIQNVNGPCN</sequence>
<organism evidence="1 2">
    <name type="scientific">Parapedobacter indicus</name>
    <dbReference type="NCBI Taxonomy" id="1477437"/>
    <lineage>
        <taxon>Bacteria</taxon>
        <taxon>Pseudomonadati</taxon>
        <taxon>Bacteroidota</taxon>
        <taxon>Sphingobacteriia</taxon>
        <taxon>Sphingobacteriales</taxon>
        <taxon>Sphingobacteriaceae</taxon>
        <taxon>Parapedobacter</taxon>
    </lineage>
</organism>
<name>A0A1I3HN42_9SPHI</name>
<dbReference type="STRING" id="1477437.SAMN05444682_103427"/>
<proteinExistence type="predicted"/>
<dbReference type="EMBL" id="FOQO01000003">
    <property type="protein sequence ID" value="SFI37072.1"/>
    <property type="molecule type" value="Genomic_DNA"/>
</dbReference>
<evidence type="ECO:0000313" key="2">
    <source>
        <dbReference type="Proteomes" id="UP000198670"/>
    </source>
</evidence>
<dbReference type="AlphaFoldDB" id="A0A1I3HN42"/>
<gene>
    <name evidence="1" type="ORF">SAMN05444682_103427</name>
</gene>
<keyword evidence="2" id="KW-1185">Reference proteome</keyword>
<reference evidence="1 2" key="1">
    <citation type="submission" date="2016-10" db="EMBL/GenBank/DDBJ databases">
        <authorList>
            <person name="de Groot N.N."/>
        </authorList>
    </citation>
    <scope>NUCLEOTIDE SEQUENCE [LARGE SCALE GENOMIC DNA]</scope>
    <source>
        <strain evidence="1 2">RK1</strain>
    </source>
</reference>
<protein>
    <submittedName>
        <fullName evidence="1">Uncharacterized protein</fullName>
    </submittedName>
</protein>
<dbReference type="OrthoDB" id="6188304at2"/>
<dbReference type="Proteomes" id="UP000198670">
    <property type="component" value="Unassembled WGS sequence"/>
</dbReference>
<accession>A0A1I3HN42</accession>
<dbReference type="RefSeq" id="WP_090626187.1">
    <property type="nucleotide sequence ID" value="NZ_FOQO01000003.1"/>
</dbReference>